<gene>
    <name evidence="14" type="primary">dnaJ_40</name>
    <name evidence="14" type="ORF">SDC9_90585</name>
</gene>
<reference evidence="14" key="1">
    <citation type="submission" date="2019-08" db="EMBL/GenBank/DDBJ databases">
        <authorList>
            <person name="Kucharzyk K."/>
            <person name="Murdoch R.W."/>
            <person name="Higgins S."/>
            <person name="Loffler F."/>
        </authorList>
    </citation>
    <scope>NUCLEOTIDE SEQUENCE</scope>
</reference>
<dbReference type="GO" id="GO:0006260">
    <property type="term" value="P:DNA replication"/>
    <property type="evidence" value="ECO:0007669"/>
    <property type="project" value="UniProtKB-KW"/>
</dbReference>
<dbReference type="EMBL" id="VSSQ01010281">
    <property type="protein sequence ID" value="MPM43907.1"/>
    <property type="molecule type" value="Genomic_DNA"/>
</dbReference>
<comment type="cofactor">
    <cofactor evidence="1">
        <name>Zn(2+)</name>
        <dbReference type="ChEBI" id="CHEBI:29105"/>
    </cofactor>
</comment>
<keyword evidence="10" id="KW-0346">Stress response</keyword>
<evidence type="ECO:0000256" key="6">
    <source>
        <dbReference type="ARBA" id="ARBA00022723"/>
    </source>
</evidence>
<dbReference type="GO" id="GO:0005737">
    <property type="term" value="C:cytoplasm"/>
    <property type="evidence" value="ECO:0007669"/>
    <property type="project" value="UniProtKB-SubCell"/>
</dbReference>
<dbReference type="InterPro" id="IPR002939">
    <property type="entry name" value="DnaJ_C"/>
</dbReference>
<dbReference type="PANTHER" id="PTHR43096:SF52">
    <property type="entry name" value="DNAJ HOMOLOG 1, MITOCHONDRIAL-RELATED"/>
    <property type="match status" value="1"/>
</dbReference>
<evidence type="ECO:0000256" key="9">
    <source>
        <dbReference type="ARBA" id="ARBA00022833"/>
    </source>
</evidence>
<dbReference type="GO" id="GO:0042026">
    <property type="term" value="P:protein refolding"/>
    <property type="evidence" value="ECO:0007669"/>
    <property type="project" value="TreeGrafter"/>
</dbReference>
<comment type="caution">
    <text evidence="14">The sequence shown here is derived from an EMBL/GenBank/DDBJ whole genome shotgun (WGS) entry which is preliminary data.</text>
</comment>
<evidence type="ECO:0000256" key="11">
    <source>
        <dbReference type="ARBA" id="ARBA00023186"/>
    </source>
</evidence>
<accession>A0A644ZT23</accession>
<feature type="region of interest" description="Disordered" evidence="12">
    <location>
        <begin position="155"/>
        <end position="181"/>
    </location>
</feature>
<dbReference type="PANTHER" id="PTHR43096">
    <property type="entry name" value="DNAJ HOMOLOG 1, MITOCHONDRIAL-RELATED"/>
    <property type="match status" value="1"/>
</dbReference>
<dbReference type="CDD" id="cd10747">
    <property type="entry name" value="DnaJ_C"/>
    <property type="match status" value="1"/>
</dbReference>
<dbReference type="FunFam" id="2.60.260.20:FF:000004">
    <property type="entry name" value="Molecular chaperone DnaJ"/>
    <property type="match status" value="1"/>
</dbReference>
<keyword evidence="7" id="KW-0677">Repeat</keyword>
<keyword evidence="4" id="KW-0963">Cytoplasm</keyword>
<dbReference type="GO" id="GO:0051082">
    <property type="term" value="F:unfolded protein binding"/>
    <property type="evidence" value="ECO:0007669"/>
    <property type="project" value="InterPro"/>
</dbReference>
<evidence type="ECO:0000256" key="12">
    <source>
        <dbReference type="SAM" id="MobiDB-lite"/>
    </source>
</evidence>
<sequence length="181" mass="19844">MITSPCQKCHGNGRVSKRASIEVDIPAGIDDRQVINVRGEGNRGTNGGPSGDLRVAVFVRPHPFFERDGYNVWCDITISFAQAVLGDSVQVNTLDGKVKYDIPAGTQPGTIFKLKGRGIAILNGHGKGDQMIRVMVDVPKNLSAHQRELIRQFESEFGHKPPENTSGEENDKKGFFGKKKK</sequence>
<evidence type="ECO:0000256" key="7">
    <source>
        <dbReference type="ARBA" id="ARBA00022737"/>
    </source>
</evidence>
<evidence type="ECO:0000256" key="3">
    <source>
        <dbReference type="ARBA" id="ARBA00011738"/>
    </source>
</evidence>
<evidence type="ECO:0000256" key="4">
    <source>
        <dbReference type="ARBA" id="ARBA00022490"/>
    </source>
</evidence>
<evidence type="ECO:0000256" key="8">
    <source>
        <dbReference type="ARBA" id="ARBA00022771"/>
    </source>
</evidence>
<keyword evidence="5" id="KW-0235">DNA replication</keyword>
<protein>
    <submittedName>
        <fullName evidence="14">Chaperone protein DnaJ</fullName>
    </submittedName>
</protein>
<evidence type="ECO:0000259" key="13">
    <source>
        <dbReference type="Pfam" id="PF01556"/>
    </source>
</evidence>
<dbReference type="SUPFAM" id="SSF49493">
    <property type="entry name" value="HSP40/DnaJ peptide-binding domain"/>
    <property type="match status" value="2"/>
</dbReference>
<dbReference type="InterPro" id="IPR008971">
    <property type="entry name" value="HSP40/DnaJ_pept-bd"/>
</dbReference>
<dbReference type="GO" id="GO:0008270">
    <property type="term" value="F:zinc ion binding"/>
    <property type="evidence" value="ECO:0007669"/>
    <property type="project" value="UniProtKB-KW"/>
</dbReference>
<dbReference type="Pfam" id="PF01556">
    <property type="entry name" value="DnaJ_C"/>
    <property type="match status" value="1"/>
</dbReference>
<proteinExistence type="predicted"/>
<evidence type="ECO:0000313" key="14">
    <source>
        <dbReference type="EMBL" id="MPM43907.1"/>
    </source>
</evidence>
<dbReference type="Gene3D" id="2.60.260.20">
    <property type="entry name" value="Urease metallochaperone UreE, N-terminal domain"/>
    <property type="match status" value="2"/>
</dbReference>
<keyword evidence="6" id="KW-0479">Metal-binding</keyword>
<evidence type="ECO:0000256" key="1">
    <source>
        <dbReference type="ARBA" id="ARBA00001947"/>
    </source>
</evidence>
<organism evidence="14">
    <name type="scientific">bioreactor metagenome</name>
    <dbReference type="NCBI Taxonomy" id="1076179"/>
    <lineage>
        <taxon>unclassified sequences</taxon>
        <taxon>metagenomes</taxon>
        <taxon>ecological metagenomes</taxon>
    </lineage>
</organism>
<comment type="subunit">
    <text evidence="3">Homodimer.</text>
</comment>
<keyword evidence="8" id="KW-0863">Zinc-finger</keyword>
<feature type="domain" description="Chaperone DnaJ C-terminal" evidence="13">
    <location>
        <begin position="16"/>
        <end position="139"/>
    </location>
</feature>
<name>A0A644ZT23_9ZZZZ</name>
<comment type="subcellular location">
    <subcellularLocation>
        <location evidence="2">Cytoplasm</location>
    </subcellularLocation>
</comment>
<evidence type="ECO:0000256" key="2">
    <source>
        <dbReference type="ARBA" id="ARBA00004496"/>
    </source>
</evidence>
<keyword evidence="9" id="KW-0862">Zinc</keyword>
<dbReference type="AlphaFoldDB" id="A0A644ZT23"/>
<keyword evidence="11" id="KW-0143">Chaperone</keyword>
<evidence type="ECO:0000256" key="10">
    <source>
        <dbReference type="ARBA" id="ARBA00023016"/>
    </source>
</evidence>
<evidence type="ECO:0000256" key="5">
    <source>
        <dbReference type="ARBA" id="ARBA00022705"/>
    </source>
</evidence>